<sequence length="42" mass="4379">GEGRQGRAGPTSRRAGNQEIRPGCCENRAVCADPLLLGTPTL</sequence>
<dbReference type="EMBL" id="CADCTR010002912">
    <property type="protein sequence ID" value="CAA9373879.1"/>
    <property type="molecule type" value="Genomic_DNA"/>
</dbReference>
<dbReference type="AlphaFoldDB" id="A0A6J4N0F4"/>
<feature type="non-terminal residue" evidence="1">
    <location>
        <position position="42"/>
    </location>
</feature>
<organism evidence="1">
    <name type="scientific">uncultured Chloroflexia bacterium</name>
    <dbReference type="NCBI Taxonomy" id="1672391"/>
    <lineage>
        <taxon>Bacteria</taxon>
        <taxon>Bacillati</taxon>
        <taxon>Chloroflexota</taxon>
        <taxon>Chloroflexia</taxon>
        <taxon>environmental samples</taxon>
    </lineage>
</organism>
<evidence type="ECO:0000313" key="1">
    <source>
        <dbReference type="EMBL" id="CAA9373879.1"/>
    </source>
</evidence>
<feature type="non-terminal residue" evidence="1">
    <location>
        <position position="1"/>
    </location>
</feature>
<accession>A0A6J4N0F4</accession>
<reference evidence="1" key="1">
    <citation type="submission" date="2020-02" db="EMBL/GenBank/DDBJ databases">
        <authorList>
            <person name="Meier V. D."/>
        </authorList>
    </citation>
    <scope>NUCLEOTIDE SEQUENCE</scope>
    <source>
        <strain evidence="1">AVDCRST_MAG93</strain>
    </source>
</reference>
<name>A0A6J4N0F4_9CHLR</name>
<gene>
    <name evidence="1" type="ORF">AVDCRST_MAG93-8648</name>
</gene>
<proteinExistence type="predicted"/>
<protein>
    <submittedName>
        <fullName evidence="1">Uncharacterized protein</fullName>
    </submittedName>
</protein>